<evidence type="ECO:0000313" key="2">
    <source>
        <dbReference type="EMBL" id="PNU02428.1"/>
    </source>
</evidence>
<keyword evidence="3" id="KW-1185">Reference proteome</keyword>
<comment type="caution">
    <text evidence="2">The sequence shown here is derived from an EMBL/GenBank/DDBJ whole genome shotgun (WGS) entry which is preliminary data.</text>
</comment>
<keyword evidence="1" id="KW-0812">Transmembrane</keyword>
<gene>
    <name evidence="2" type="ORF">A8V01_08530</name>
</gene>
<evidence type="ECO:0000256" key="1">
    <source>
        <dbReference type="SAM" id="Phobius"/>
    </source>
</evidence>
<keyword evidence="1" id="KW-0472">Membrane</keyword>
<protein>
    <recommendedName>
        <fullName evidence="4">VanZ-like domain-containing protein</fullName>
    </recommendedName>
</protein>
<dbReference type="RefSeq" id="WP_103098597.1">
    <property type="nucleotide sequence ID" value="NZ_LYMM01000073.1"/>
</dbReference>
<reference evidence="2 3" key="1">
    <citation type="submission" date="2016-05" db="EMBL/GenBank/DDBJ databases">
        <title>Complete genome sequence of Novosphingobium guangzhouense SA925(T).</title>
        <authorList>
            <person name="Sha S."/>
        </authorList>
    </citation>
    <scope>NUCLEOTIDE SEQUENCE [LARGE SCALE GENOMIC DNA]</scope>
    <source>
        <strain evidence="2 3">SA925</strain>
    </source>
</reference>
<keyword evidence="1" id="KW-1133">Transmembrane helix</keyword>
<dbReference type="OrthoDB" id="7429094at2"/>
<evidence type="ECO:0008006" key="4">
    <source>
        <dbReference type="Google" id="ProtNLM"/>
    </source>
</evidence>
<feature type="transmembrane region" description="Helical" evidence="1">
    <location>
        <begin position="36"/>
        <end position="53"/>
    </location>
</feature>
<name>A0A2K2FUI3_9SPHN</name>
<proteinExistence type="predicted"/>
<dbReference type="AlphaFoldDB" id="A0A2K2FUI3"/>
<dbReference type="EMBL" id="LYMM01000073">
    <property type="protein sequence ID" value="PNU02428.1"/>
    <property type="molecule type" value="Genomic_DNA"/>
</dbReference>
<sequence>MQNLFRILFWLALVFAVTMAVLPHPPQLPGGPSDKFQHMMAFATLAVLAALGYPRVPRMAVAAGLVLVGAGIEVVQMIPSLNRDAEVMDLVADTFAVLVVLGAVSLALRLRRNRRSGGR</sequence>
<feature type="transmembrane region" description="Helical" evidence="1">
    <location>
        <begin position="90"/>
        <end position="110"/>
    </location>
</feature>
<evidence type="ECO:0000313" key="3">
    <source>
        <dbReference type="Proteomes" id="UP000236327"/>
    </source>
</evidence>
<accession>A0A2K2FUI3</accession>
<dbReference type="Proteomes" id="UP000236327">
    <property type="component" value="Unassembled WGS sequence"/>
</dbReference>
<organism evidence="2 3">
    <name type="scientific">Novosphingobium guangzhouense</name>
    <dbReference type="NCBI Taxonomy" id="1850347"/>
    <lineage>
        <taxon>Bacteria</taxon>
        <taxon>Pseudomonadati</taxon>
        <taxon>Pseudomonadota</taxon>
        <taxon>Alphaproteobacteria</taxon>
        <taxon>Sphingomonadales</taxon>
        <taxon>Sphingomonadaceae</taxon>
        <taxon>Novosphingobium</taxon>
    </lineage>
</organism>
<feature type="transmembrane region" description="Helical" evidence="1">
    <location>
        <begin position="60"/>
        <end position="78"/>
    </location>
</feature>